<evidence type="ECO:0000256" key="5">
    <source>
        <dbReference type="ARBA" id="ARBA00023155"/>
    </source>
</evidence>
<dbReference type="SUPFAM" id="SSF46689">
    <property type="entry name" value="Homeodomain-like"/>
    <property type="match status" value="1"/>
</dbReference>
<name>A0A1S2Y9H7_CICAR</name>
<feature type="domain" description="Homeobox" evidence="11">
    <location>
        <begin position="102"/>
        <end position="162"/>
    </location>
</feature>
<keyword evidence="3" id="KW-0805">Transcription regulation</keyword>
<comment type="subcellular location">
    <subcellularLocation>
        <location evidence="1 8 9">Nucleus</location>
    </subcellularLocation>
</comment>
<dbReference type="GeneID" id="101491148"/>
<dbReference type="InterPro" id="IPR003106">
    <property type="entry name" value="Leu_zip_homeo"/>
</dbReference>
<dbReference type="PROSITE" id="PS00027">
    <property type="entry name" value="HOMEOBOX_1"/>
    <property type="match status" value="1"/>
</dbReference>
<dbReference type="GO" id="GO:0005634">
    <property type="term" value="C:nucleus"/>
    <property type="evidence" value="ECO:0007669"/>
    <property type="project" value="UniProtKB-SubCell"/>
</dbReference>
<evidence type="ECO:0000256" key="6">
    <source>
        <dbReference type="ARBA" id="ARBA00023163"/>
    </source>
</evidence>
<dbReference type="KEGG" id="cam:101491148"/>
<evidence type="ECO:0000256" key="8">
    <source>
        <dbReference type="PROSITE-ProRule" id="PRU00108"/>
    </source>
</evidence>
<dbReference type="InterPro" id="IPR009057">
    <property type="entry name" value="Homeodomain-like_sf"/>
</dbReference>
<accession>A0A1S2Y9H7</accession>
<dbReference type="CDD" id="cd00086">
    <property type="entry name" value="homeodomain"/>
    <property type="match status" value="1"/>
</dbReference>
<dbReference type="PaxDb" id="3827-XP_004501488.1"/>
<sequence length="270" mass="30240">MGFDISLGLGLGLHEQSHKKKDDDPFNKANPIISLTLGVGGSPSHASSTCSLQLSSFSNSSTNISIKRERDSEELTHVPAAYVENNNINPSKVLVDDVDENGNTNRKKLRLTKQQSQLLEETFKDHSTLNPKEKQELARKLNLRTRQVEVWFQNRRARTKLKKTEMDCEELKKCYETLTEENKRLENELKDLKSMKTTDAPFNHMQLPVAGLTICPSCNRICTGSGGDENSNIGPSPTTTLLLSPKPHIHFYTNNSNNYSFTQSFATIAS</sequence>
<evidence type="ECO:0000256" key="4">
    <source>
        <dbReference type="ARBA" id="ARBA00023125"/>
    </source>
</evidence>
<keyword evidence="4 8" id="KW-0238">DNA-binding</keyword>
<dbReference type="Proteomes" id="UP000087171">
    <property type="component" value="Chromosome Ca5"/>
</dbReference>
<dbReference type="Pfam" id="PF02183">
    <property type="entry name" value="HALZ"/>
    <property type="match status" value="1"/>
</dbReference>
<dbReference type="eggNOG" id="KOG0483">
    <property type="taxonomic scope" value="Eukaryota"/>
</dbReference>
<feature type="coiled-coil region" evidence="10">
    <location>
        <begin position="154"/>
        <end position="198"/>
    </location>
</feature>
<dbReference type="SMART" id="SM00389">
    <property type="entry name" value="HOX"/>
    <property type="match status" value="1"/>
</dbReference>
<evidence type="ECO:0000256" key="1">
    <source>
        <dbReference type="ARBA" id="ARBA00004123"/>
    </source>
</evidence>
<dbReference type="InterPro" id="IPR017970">
    <property type="entry name" value="Homeobox_CS"/>
</dbReference>
<dbReference type="PROSITE" id="PS50071">
    <property type="entry name" value="HOMEOBOX_2"/>
    <property type="match status" value="1"/>
</dbReference>
<comment type="similarity">
    <text evidence="2">Belongs to the HD-ZIP homeobox family. Class II subfamily.</text>
</comment>
<dbReference type="RefSeq" id="XP_004501488.1">
    <property type="nucleotide sequence ID" value="XM_004501431.3"/>
</dbReference>
<dbReference type="GO" id="GO:0043565">
    <property type="term" value="F:sequence-specific DNA binding"/>
    <property type="evidence" value="ECO:0007669"/>
    <property type="project" value="InterPro"/>
</dbReference>
<dbReference type="PANTHER" id="PTHR45714">
    <property type="entry name" value="HOMEOBOX-LEUCINE ZIPPER PROTEIN HAT14"/>
    <property type="match status" value="1"/>
</dbReference>
<organism evidence="12 13">
    <name type="scientific">Cicer arietinum</name>
    <name type="common">Chickpea</name>
    <name type="synonym">Garbanzo</name>
    <dbReference type="NCBI Taxonomy" id="3827"/>
    <lineage>
        <taxon>Eukaryota</taxon>
        <taxon>Viridiplantae</taxon>
        <taxon>Streptophyta</taxon>
        <taxon>Embryophyta</taxon>
        <taxon>Tracheophyta</taxon>
        <taxon>Spermatophyta</taxon>
        <taxon>Magnoliopsida</taxon>
        <taxon>eudicotyledons</taxon>
        <taxon>Gunneridae</taxon>
        <taxon>Pentapetalae</taxon>
        <taxon>rosids</taxon>
        <taxon>fabids</taxon>
        <taxon>Fabales</taxon>
        <taxon>Fabaceae</taxon>
        <taxon>Papilionoideae</taxon>
        <taxon>50 kb inversion clade</taxon>
        <taxon>NPAAA clade</taxon>
        <taxon>Hologalegina</taxon>
        <taxon>IRL clade</taxon>
        <taxon>Cicereae</taxon>
        <taxon>Cicer</taxon>
    </lineage>
</organism>
<keyword evidence="5 8" id="KW-0371">Homeobox</keyword>
<dbReference type="Gene3D" id="1.10.10.60">
    <property type="entry name" value="Homeodomain-like"/>
    <property type="match status" value="1"/>
</dbReference>
<dbReference type="PANTHER" id="PTHR45714:SF24">
    <property type="entry name" value="HOMEOBOX DOMAIN-CONTAINING PROTEIN"/>
    <property type="match status" value="1"/>
</dbReference>
<evidence type="ECO:0000256" key="9">
    <source>
        <dbReference type="RuleBase" id="RU000682"/>
    </source>
</evidence>
<evidence type="ECO:0000256" key="10">
    <source>
        <dbReference type="SAM" id="Coils"/>
    </source>
</evidence>
<reference evidence="12" key="1">
    <citation type="journal article" date="2013" name="Nat. Biotechnol.">
        <title>Draft genome sequence of chickpea (Cicer arietinum) provides a resource for trait improvement.</title>
        <authorList>
            <person name="Varshney R.K."/>
            <person name="Song C."/>
            <person name="Saxena R.K."/>
            <person name="Azam S."/>
            <person name="Yu S."/>
            <person name="Sharpe A.G."/>
            <person name="Cannon S."/>
            <person name="Baek J."/>
            <person name="Rosen B.D."/>
            <person name="Tar'an B."/>
            <person name="Millan T."/>
            <person name="Zhang X."/>
            <person name="Ramsay L.D."/>
            <person name="Iwata A."/>
            <person name="Wang Y."/>
            <person name="Nelson W."/>
            <person name="Farmer A.D."/>
            <person name="Gaur P.M."/>
            <person name="Soderlund C."/>
            <person name="Penmetsa R.V."/>
            <person name="Xu C."/>
            <person name="Bharti A.K."/>
            <person name="He W."/>
            <person name="Winter P."/>
            <person name="Zhao S."/>
            <person name="Hane J.K."/>
            <person name="Carrasquilla-Garcia N."/>
            <person name="Condie J.A."/>
            <person name="Upadhyaya H.D."/>
            <person name="Luo M.C."/>
            <person name="Thudi M."/>
            <person name="Gowda C.L."/>
            <person name="Singh N.P."/>
            <person name="Lichtenzveig J."/>
            <person name="Gali K.K."/>
            <person name="Rubio J."/>
            <person name="Nadarajan N."/>
            <person name="Dolezel J."/>
            <person name="Bansal K.C."/>
            <person name="Xu X."/>
            <person name="Edwards D."/>
            <person name="Zhang G."/>
            <person name="Kahl G."/>
            <person name="Gil J."/>
            <person name="Singh K.B."/>
            <person name="Datta S.K."/>
            <person name="Jackson S.A."/>
            <person name="Wang J."/>
            <person name="Cook D.R."/>
        </authorList>
    </citation>
    <scope>NUCLEOTIDE SEQUENCE [LARGE SCALE GENOMIC DNA]</scope>
    <source>
        <strain evidence="12">cv. CDC Frontier</strain>
    </source>
</reference>
<gene>
    <name evidence="13" type="primary">LOC101491148</name>
</gene>
<evidence type="ECO:0000256" key="2">
    <source>
        <dbReference type="ARBA" id="ARBA00006074"/>
    </source>
</evidence>
<keyword evidence="6" id="KW-0804">Transcription</keyword>
<evidence type="ECO:0000259" key="11">
    <source>
        <dbReference type="PROSITE" id="PS50071"/>
    </source>
</evidence>
<feature type="DNA-binding region" description="Homeobox" evidence="8">
    <location>
        <begin position="104"/>
        <end position="163"/>
    </location>
</feature>
<evidence type="ECO:0000256" key="7">
    <source>
        <dbReference type="ARBA" id="ARBA00023242"/>
    </source>
</evidence>
<dbReference type="CDD" id="cd14686">
    <property type="entry name" value="bZIP"/>
    <property type="match status" value="1"/>
</dbReference>
<dbReference type="OrthoDB" id="6159439at2759"/>
<dbReference type="SMART" id="SM00340">
    <property type="entry name" value="HALZ"/>
    <property type="match status" value="1"/>
</dbReference>
<keyword evidence="10" id="KW-0175">Coiled coil</keyword>
<evidence type="ECO:0000313" key="13">
    <source>
        <dbReference type="RefSeq" id="XP_004501488.1"/>
    </source>
</evidence>
<dbReference type="InterPro" id="IPR050762">
    <property type="entry name" value="HD-ZIP_Homeobox_LZ_Class_II"/>
</dbReference>
<protein>
    <submittedName>
        <fullName evidence="13">Homeobox-leucine zipper protein HAT9-like</fullName>
    </submittedName>
</protein>
<reference evidence="13" key="2">
    <citation type="submission" date="2025-08" db="UniProtKB">
        <authorList>
            <consortium name="RefSeq"/>
        </authorList>
    </citation>
    <scope>IDENTIFICATION</scope>
    <source>
        <tissue evidence="13">Etiolated seedlings</tissue>
    </source>
</reference>
<dbReference type="Pfam" id="PF00046">
    <property type="entry name" value="Homeodomain"/>
    <property type="match status" value="1"/>
</dbReference>
<proteinExistence type="inferred from homology"/>
<evidence type="ECO:0000256" key="3">
    <source>
        <dbReference type="ARBA" id="ARBA00023015"/>
    </source>
</evidence>
<evidence type="ECO:0000313" key="12">
    <source>
        <dbReference type="Proteomes" id="UP000087171"/>
    </source>
</evidence>
<dbReference type="GO" id="GO:0000981">
    <property type="term" value="F:DNA-binding transcription factor activity, RNA polymerase II-specific"/>
    <property type="evidence" value="ECO:0007669"/>
    <property type="project" value="InterPro"/>
</dbReference>
<keyword evidence="7 8" id="KW-0539">Nucleus</keyword>
<dbReference type="InterPro" id="IPR001356">
    <property type="entry name" value="HD"/>
</dbReference>
<dbReference type="AlphaFoldDB" id="A0A1S2Y9H7"/>
<keyword evidence="12" id="KW-1185">Reference proteome</keyword>